<dbReference type="Proteomes" id="UP000184267">
    <property type="component" value="Unassembled WGS sequence"/>
</dbReference>
<dbReference type="OMA" id="DFDARYW"/>
<dbReference type="PANTHER" id="PTHR18895">
    <property type="entry name" value="HEMK METHYLTRANSFERASE"/>
    <property type="match status" value="1"/>
</dbReference>
<dbReference type="InterPro" id="IPR025714">
    <property type="entry name" value="Methyltranfer_dom"/>
</dbReference>
<dbReference type="PANTHER" id="PTHR18895:SF74">
    <property type="entry name" value="MTRF1L RELEASE FACTOR GLUTAMINE METHYLTRANSFERASE"/>
    <property type="match status" value="1"/>
</dbReference>
<dbReference type="InterPro" id="IPR050320">
    <property type="entry name" value="N5-glutamine_MTase"/>
</dbReference>
<dbReference type="GO" id="GO:0005739">
    <property type="term" value="C:mitochondrion"/>
    <property type="evidence" value="ECO:0007669"/>
    <property type="project" value="TreeGrafter"/>
</dbReference>
<dbReference type="CDD" id="cd02440">
    <property type="entry name" value="AdoMet_MTases"/>
    <property type="match status" value="1"/>
</dbReference>
<name>A0A1M2VS74_TRAPU</name>
<evidence type="ECO:0000313" key="3">
    <source>
        <dbReference type="Proteomes" id="UP000184267"/>
    </source>
</evidence>
<reference evidence="2 3" key="1">
    <citation type="submission" date="2016-10" db="EMBL/GenBank/DDBJ databases">
        <title>Genome sequence of the basidiomycete white-rot fungus Trametes pubescens.</title>
        <authorList>
            <person name="Makela M.R."/>
            <person name="Granchi Z."/>
            <person name="Peng M."/>
            <person name="De Vries R.P."/>
            <person name="Grigoriev I."/>
            <person name="Riley R."/>
            <person name="Hilden K."/>
        </authorList>
    </citation>
    <scope>NUCLEOTIDE SEQUENCE [LARGE SCALE GENOMIC DNA]</scope>
    <source>
        <strain evidence="2 3">FBCC735</strain>
    </source>
</reference>
<dbReference type="InterPro" id="IPR029063">
    <property type="entry name" value="SAM-dependent_MTases_sf"/>
</dbReference>
<keyword evidence="3" id="KW-1185">Reference proteome</keyword>
<gene>
    <name evidence="2" type="ORF">TRAPUB_13068</name>
</gene>
<dbReference type="AlphaFoldDB" id="A0A1M2VS74"/>
<dbReference type="Gene3D" id="3.40.50.150">
    <property type="entry name" value="Vaccinia Virus protein VP39"/>
    <property type="match status" value="1"/>
</dbReference>
<dbReference type="GO" id="GO:0008168">
    <property type="term" value="F:methyltransferase activity"/>
    <property type="evidence" value="ECO:0007669"/>
    <property type="project" value="UniProtKB-KW"/>
</dbReference>
<keyword evidence="2" id="KW-0489">Methyltransferase</keyword>
<dbReference type="EMBL" id="MNAD01000776">
    <property type="protein sequence ID" value="OJT10469.1"/>
    <property type="molecule type" value="Genomic_DNA"/>
</dbReference>
<dbReference type="GO" id="GO:0032259">
    <property type="term" value="P:methylation"/>
    <property type="evidence" value="ECO:0007669"/>
    <property type="project" value="UniProtKB-KW"/>
</dbReference>
<sequence length="306" mass="33664">MMQSRAASSLLAQLSRAIGHESAQNELRWMRQTLDTPPAGICPTARSVEEMVSRRIRGEPLQYILVLIPRPETEDWALRLADLARDTLRSLTTNRPLSILDLCTGTGCIPLLLLRTLPAGSAHATGIDISEDAVSLAQENADLCGISVPADNIPHPNKRSRQSEENTFKSVLADLMHPDFVRKARLAPPYDVITSNPPYIPQVEYDRLPASVKGYEDVRALVGDPAGVALPTLPAADRDKGLTFYHRIAELVRDHDLLAAEGTLALEVGDGQAQDVAAILEGKAAMRRIDVWRDPWEKERVVVAHR</sequence>
<dbReference type="SUPFAM" id="SSF53335">
    <property type="entry name" value="S-adenosyl-L-methionine-dependent methyltransferases"/>
    <property type="match status" value="1"/>
</dbReference>
<evidence type="ECO:0000313" key="2">
    <source>
        <dbReference type="EMBL" id="OJT10469.1"/>
    </source>
</evidence>
<dbReference type="Pfam" id="PF13847">
    <property type="entry name" value="Methyltransf_31"/>
    <property type="match status" value="1"/>
</dbReference>
<organism evidence="2 3">
    <name type="scientific">Trametes pubescens</name>
    <name type="common">White-rot fungus</name>
    <dbReference type="NCBI Taxonomy" id="154538"/>
    <lineage>
        <taxon>Eukaryota</taxon>
        <taxon>Fungi</taxon>
        <taxon>Dikarya</taxon>
        <taxon>Basidiomycota</taxon>
        <taxon>Agaricomycotina</taxon>
        <taxon>Agaricomycetes</taxon>
        <taxon>Polyporales</taxon>
        <taxon>Polyporaceae</taxon>
        <taxon>Trametes</taxon>
    </lineage>
</organism>
<keyword evidence="2" id="KW-0808">Transferase</keyword>
<dbReference type="OrthoDB" id="269872at2759"/>
<feature type="domain" description="Methyltransferase" evidence="1">
    <location>
        <begin position="97"/>
        <end position="146"/>
    </location>
</feature>
<comment type="caution">
    <text evidence="2">The sequence shown here is derived from an EMBL/GenBank/DDBJ whole genome shotgun (WGS) entry which is preliminary data.</text>
</comment>
<accession>A0A1M2VS74</accession>
<proteinExistence type="predicted"/>
<protein>
    <submittedName>
        <fullName evidence="2">Release factor glutamine methyltransferase</fullName>
    </submittedName>
</protein>
<evidence type="ECO:0000259" key="1">
    <source>
        <dbReference type="Pfam" id="PF13847"/>
    </source>
</evidence>
<dbReference type="STRING" id="154538.A0A1M2VS74"/>